<sequence>MDVHFRFEFFPVHVDSPLICGALVLSWILDLGSIRFSASCTPILRTQLFSFSHPLLLFIKYLESIVGLVLFAVAKLEYLVLGISGGFVDEEGVSLGKLIGSIGFFGLVEEGRGGNCDI</sequence>
<dbReference type="AlphaFoldDB" id="A0A9Q1N4T8"/>
<organism evidence="1 2">
    <name type="scientific">Anisodus acutangulus</name>
    <dbReference type="NCBI Taxonomy" id="402998"/>
    <lineage>
        <taxon>Eukaryota</taxon>
        <taxon>Viridiplantae</taxon>
        <taxon>Streptophyta</taxon>
        <taxon>Embryophyta</taxon>
        <taxon>Tracheophyta</taxon>
        <taxon>Spermatophyta</taxon>
        <taxon>Magnoliopsida</taxon>
        <taxon>eudicotyledons</taxon>
        <taxon>Gunneridae</taxon>
        <taxon>Pentapetalae</taxon>
        <taxon>asterids</taxon>
        <taxon>lamiids</taxon>
        <taxon>Solanales</taxon>
        <taxon>Solanaceae</taxon>
        <taxon>Solanoideae</taxon>
        <taxon>Hyoscyameae</taxon>
        <taxon>Anisodus</taxon>
    </lineage>
</organism>
<gene>
    <name evidence="1" type="ORF">K7X08_010241</name>
</gene>
<reference evidence="2" key="1">
    <citation type="journal article" date="2023" name="Proc. Natl. Acad. Sci. U.S.A.">
        <title>Genomic and structural basis for evolution of tropane alkaloid biosynthesis.</title>
        <authorList>
            <person name="Wanga Y.-J."/>
            <person name="Taina T."/>
            <person name="Yua J.-Y."/>
            <person name="Lia J."/>
            <person name="Xua B."/>
            <person name="Chenc J."/>
            <person name="D'Auriad J.C."/>
            <person name="Huanga J.-P."/>
            <person name="Huanga S.-X."/>
        </authorList>
    </citation>
    <scope>NUCLEOTIDE SEQUENCE [LARGE SCALE GENOMIC DNA]</scope>
    <source>
        <strain evidence="2">cv. KIB-2019</strain>
    </source>
</reference>
<protein>
    <submittedName>
        <fullName evidence="1">Uncharacterized protein</fullName>
    </submittedName>
</protein>
<accession>A0A9Q1N4T8</accession>
<dbReference type="EMBL" id="JAJAGQ010000001">
    <property type="protein sequence ID" value="KAJ8573730.1"/>
    <property type="molecule type" value="Genomic_DNA"/>
</dbReference>
<comment type="caution">
    <text evidence="1">The sequence shown here is derived from an EMBL/GenBank/DDBJ whole genome shotgun (WGS) entry which is preliminary data.</text>
</comment>
<evidence type="ECO:0000313" key="2">
    <source>
        <dbReference type="Proteomes" id="UP001152561"/>
    </source>
</evidence>
<evidence type="ECO:0000313" key="1">
    <source>
        <dbReference type="EMBL" id="KAJ8573730.1"/>
    </source>
</evidence>
<proteinExistence type="predicted"/>
<name>A0A9Q1N4T8_9SOLA</name>
<dbReference type="Proteomes" id="UP001152561">
    <property type="component" value="Unassembled WGS sequence"/>
</dbReference>
<keyword evidence="2" id="KW-1185">Reference proteome</keyword>